<dbReference type="SUPFAM" id="SSF47954">
    <property type="entry name" value="Cyclin-like"/>
    <property type="match status" value="2"/>
</dbReference>
<dbReference type="Pfam" id="PF00134">
    <property type="entry name" value="Cyclin_N"/>
    <property type="match status" value="1"/>
</dbReference>
<dbReference type="InterPro" id="IPR039361">
    <property type="entry name" value="Cyclin"/>
</dbReference>
<dbReference type="PIRSF" id="PIRSF001771">
    <property type="entry name" value="Cyclin_A_B_D_E"/>
    <property type="match status" value="1"/>
</dbReference>
<comment type="similarity">
    <text evidence="1">Belongs to the cyclin family. Cyclin AB subfamily.</text>
</comment>
<comment type="caution">
    <text evidence="9">The sequence shown here is derived from an EMBL/GenBank/DDBJ whole genome shotgun (WGS) entry which is preliminary data.</text>
</comment>
<dbReference type="GO" id="GO:0016538">
    <property type="term" value="F:cyclin-dependent protein serine/threonine kinase regulator activity"/>
    <property type="evidence" value="ECO:0007669"/>
    <property type="project" value="InterPro"/>
</dbReference>
<protein>
    <submittedName>
        <fullName evidence="9">Cyclin-A2-1</fullName>
    </submittedName>
</protein>
<keyword evidence="4" id="KW-0131">Cell cycle</keyword>
<dbReference type="InterPro" id="IPR006671">
    <property type="entry name" value="Cyclin_N"/>
</dbReference>
<evidence type="ECO:0000259" key="7">
    <source>
        <dbReference type="SMART" id="SM00385"/>
    </source>
</evidence>
<dbReference type="OrthoDB" id="5590282at2759"/>
<dbReference type="SMART" id="SM00385">
    <property type="entry name" value="CYCLIN"/>
    <property type="match status" value="2"/>
</dbReference>
<dbReference type="FunFam" id="1.10.472.10:FF:000013">
    <property type="entry name" value="Cyclin A1"/>
    <property type="match status" value="1"/>
</dbReference>
<name>A0A2U1QHG5_ARTAN</name>
<evidence type="ECO:0000256" key="2">
    <source>
        <dbReference type="ARBA" id="ARBA00022618"/>
    </source>
</evidence>
<keyword evidence="10" id="KW-1185">Reference proteome</keyword>
<dbReference type="CDD" id="cd20562">
    <property type="entry name" value="CYCLIN_AtCycA_like_rpt1"/>
    <property type="match status" value="1"/>
</dbReference>
<reference evidence="9 10" key="1">
    <citation type="journal article" date="2018" name="Mol. Plant">
        <title>The genome of Artemisia annua provides insight into the evolution of Asteraceae family and artemisinin biosynthesis.</title>
        <authorList>
            <person name="Shen Q."/>
            <person name="Zhang L."/>
            <person name="Liao Z."/>
            <person name="Wang S."/>
            <person name="Yan T."/>
            <person name="Shi P."/>
            <person name="Liu M."/>
            <person name="Fu X."/>
            <person name="Pan Q."/>
            <person name="Wang Y."/>
            <person name="Lv Z."/>
            <person name="Lu X."/>
            <person name="Zhang F."/>
            <person name="Jiang W."/>
            <person name="Ma Y."/>
            <person name="Chen M."/>
            <person name="Hao X."/>
            <person name="Li L."/>
            <person name="Tang Y."/>
            <person name="Lv G."/>
            <person name="Zhou Y."/>
            <person name="Sun X."/>
            <person name="Brodelius P.E."/>
            <person name="Rose J.K.C."/>
            <person name="Tang K."/>
        </authorList>
    </citation>
    <scope>NUCLEOTIDE SEQUENCE [LARGE SCALE GENOMIC DNA]</scope>
    <source>
        <strain evidence="10">cv. Huhao1</strain>
        <tissue evidence="9">Leaf</tissue>
    </source>
</reference>
<dbReference type="FunFam" id="1.10.472.10:FF:000167">
    <property type="entry name" value="Mitotic cyclin 6"/>
    <property type="match status" value="1"/>
</dbReference>
<keyword evidence="2" id="KW-0132">Cell division</keyword>
<dbReference type="InterPro" id="IPR013763">
    <property type="entry name" value="Cyclin-like_dom"/>
</dbReference>
<feature type="compositionally biased region" description="Polar residues" evidence="6">
    <location>
        <begin position="50"/>
        <end position="64"/>
    </location>
</feature>
<dbReference type="EMBL" id="PKPP01000121">
    <property type="protein sequence ID" value="PWA97456.1"/>
    <property type="molecule type" value="Genomic_DNA"/>
</dbReference>
<dbReference type="GO" id="GO:0051301">
    <property type="term" value="P:cell division"/>
    <property type="evidence" value="ECO:0007669"/>
    <property type="project" value="UniProtKB-KW"/>
</dbReference>
<dbReference type="Pfam" id="PF02984">
    <property type="entry name" value="Cyclin_C"/>
    <property type="match status" value="1"/>
</dbReference>
<evidence type="ECO:0000256" key="6">
    <source>
        <dbReference type="SAM" id="MobiDB-lite"/>
    </source>
</evidence>
<evidence type="ECO:0000256" key="5">
    <source>
        <dbReference type="RuleBase" id="RU000383"/>
    </source>
</evidence>
<evidence type="ECO:0000259" key="8">
    <source>
        <dbReference type="SMART" id="SM01332"/>
    </source>
</evidence>
<dbReference type="InterPro" id="IPR036915">
    <property type="entry name" value="Cyclin-like_sf"/>
</dbReference>
<feature type="domain" description="Cyclin-like" evidence="7">
    <location>
        <begin position="314"/>
        <end position="402"/>
    </location>
</feature>
<dbReference type="GO" id="GO:0044772">
    <property type="term" value="P:mitotic cell cycle phase transition"/>
    <property type="evidence" value="ECO:0007669"/>
    <property type="project" value="InterPro"/>
</dbReference>
<dbReference type="Gene3D" id="1.10.472.10">
    <property type="entry name" value="Cyclin-like"/>
    <property type="match status" value="2"/>
</dbReference>
<organism evidence="9 10">
    <name type="scientific">Artemisia annua</name>
    <name type="common">Sweet wormwood</name>
    <dbReference type="NCBI Taxonomy" id="35608"/>
    <lineage>
        <taxon>Eukaryota</taxon>
        <taxon>Viridiplantae</taxon>
        <taxon>Streptophyta</taxon>
        <taxon>Embryophyta</taxon>
        <taxon>Tracheophyta</taxon>
        <taxon>Spermatophyta</taxon>
        <taxon>Magnoliopsida</taxon>
        <taxon>eudicotyledons</taxon>
        <taxon>Gunneridae</taxon>
        <taxon>Pentapetalae</taxon>
        <taxon>asterids</taxon>
        <taxon>campanulids</taxon>
        <taxon>Asterales</taxon>
        <taxon>Asteraceae</taxon>
        <taxon>Asteroideae</taxon>
        <taxon>Anthemideae</taxon>
        <taxon>Artemisiinae</taxon>
        <taxon>Artemisia</taxon>
    </lineage>
</organism>
<dbReference type="SMART" id="SM01332">
    <property type="entry name" value="Cyclin_C"/>
    <property type="match status" value="1"/>
</dbReference>
<dbReference type="InterPro" id="IPR046965">
    <property type="entry name" value="Cyclin_A/B-like"/>
</dbReference>
<evidence type="ECO:0000256" key="3">
    <source>
        <dbReference type="ARBA" id="ARBA00023127"/>
    </source>
</evidence>
<evidence type="ECO:0000313" key="10">
    <source>
        <dbReference type="Proteomes" id="UP000245207"/>
    </source>
</evidence>
<dbReference type="InterPro" id="IPR004367">
    <property type="entry name" value="Cyclin_C-dom"/>
</dbReference>
<gene>
    <name evidence="9" type="ORF">CTI12_AA007150</name>
</gene>
<dbReference type="Proteomes" id="UP000245207">
    <property type="component" value="Unassembled WGS sequence"/>
</dbReference>
<proteinExistence type="inferred from homology"/>
<evidence type="ECO:0000313" key="9">
    <source>
        <dbReference type="EMBL" id="PWA97456.1"/>
    </source>
</evidence>
<dbReference type="CDD" id="cd20506">
    <property type="entry name" value="CYCLIN_AtCycA-like_rpt2"/>
    <property type="match status" value="1"/>
</dbReference>
<evidence type="ECO:0000256" key="1">
    <source>
        <dbReference type="ARBA" id="ARBA00006955"/>
    </source>
</evidence>
<dbReference type="AlphaFoldDB" id="A0A2U1QHG5"/>
<feature type="region of interest" description="Disordered" evidence="6">
    <location>
        <begin position="16"/>
        <end position="65"/>
    </location>
</feature>
<feature type="domain" description="Cyclin C-terminal" evidence="8">
    <location>
        <begin position="310"/>
        <end position="433"/>
    </location>
</feature>
<keyword evidence="3 5" id="KW-0195">Cyclin</keyword>
<dbReference type="STRING" id="35608.A0A2U1QHG5"/>
<accession>A0A2U1QHG5</accession>
<dbReference type="PANTHER" id="PTHR10177">
    <property type="entry name" value="CYCLINS"/>
    <property type="match status" value="1"/>
</dbReference>
<evidence type="ECO:0000256" key="4">
    <source>
        <dbReference type="ARBA" id="ARBA00023306"/>
    </source>
</evidence>
<sequence length="440" mass="49555">MKKGNTVVEPVFRVTRARAAGSQSSGGPNVPKEQVPTRVLRNNPKRGVQDENSNSNATAMTGSGNKRRAVLKDVTNICRDNSYKNCIIPAKITRKTSLLTKKNQVNVPKVKAQKVSAESSEKETDVNAIQIDRIVLSQLQSFSEKGKSEINEKLVVYSKPNFTNIDNDHKDPQMCSIYAHEIYANLRVAEVMHRPRFDFMETIQQDVTKSMRGVLVDWLVEVSEEYKSVPETLYLAVYLIDLFLSQHCIERQKLQLLGVTCMLIASKYEEICAPAIEEFCFITDSTYTKSEVVKMESQVLNDLNFQLSAPTAISFLRRFLRAAQASPQIPGLELECLANYLAELTLVDYNFLVFVPSNVAASAVFLAKWMLDQSHHPWNNTLEHYTSYKSLDLKKTVLALHGLHSSNSSSPLHAIRSKYQQDKFKSVANLPSAQLPETLF</sequence>
<feature type="domain" description="Cyclin-like" evidence="7">
    <location>
        <begin position="217"/>
        <end position="301"/>
    </location>
</feature>